<name>A0AAV6GVI9_9TELE</name>
<dbReference type="GO" id="GO:0005902">
    <property type="term" value="C:microvillus"/>
    <property type="evidence" value="ECO:0007669"/>
    <property type="project" value="TreeGrafter"/>
</dbReference>
<keyword evidence="4 6" id="KW-0009">Actin-binding</keyword>
<dbReference type="GO" id="GO:0051017">
    <property type="term" value="P:actin filament bundle assembly"/>
    <property type="evidence" value="ECO:0007669"/>
    <property type="project" value="TreeGrafter"/>
</dbReference>
<dbReference type="InterPro" id="IPR024703">
    <property type="entry name" value="Fascin_metazoans"/>
</dbReference>
<dbReference type="GO" id="GO:0030027">
    <property type="term" value="C:lamellipodium"/>
    <property type="evidence" value="ECO:0007669"/>
    <property type="project" value="TreeGrafter"/>
</dbReference>
<dbReference type="GO" id="GO:0030175">
    <property type="term" value="C:filopodium"/>
    <property type="evidence" value="ECO:0007669"/>
    <property type="project" value="TreeGrafter"/>
</dbReference>
<dbReference type="FunFam" id="2.80.10.50:FF:000008">
    <property type="entry name" value="Fascin"/>
    <property type="match status" value="1"/>
</dbReference>
<organism evidence="8 9">
    <name type="scientific">Alosa alosa</name>
    <name type="common">allis shad</name>
    <dbReference type="NCBI Taxonomy" id="278164"/>
    <lineage>
        <taxon>Eukaryota</taxon>
        <taxon>Metazoa</taxon>
        <taxon>Chordata</taxon>
        <taxon>Craniata</taxon>
        <taxon>Vertebrata</taxon>
        <taxon>Euteleostomi</taxon>
        <taxon>Actinopterygii</taxon>
        <taxon>Neopterygii</taxon>
        <taxon>Teleostei</taxon>
        <taxon>Clupei</taxon>
        <taxon>Clupeiformes</taxon>
        <taxon>Clupeoidei</taxon>
        <taxon>Clupeidae</taxon>
        <taxon>Alosa</taxon>
    </lineage>
</organism>
<evidence type="ECO:0000313" key="9">
    <source>
        <dbReference type="Proteomes" id="UP000823561"/>
    </source>
</evidence>
<comment type="subcellular location">
    <subcellularLocation>
        <location evidence="1 6">Cytoplasm</location>
        <location evidence="1 6">Cytoskeleton</location>
    </subcellularLocation>
</comment>
<evidence type="ECO:0000256" key="4">
    <source>
        <dbReference type="ARBA" id="ARBA00023203"/>
    </source>
</evidence>
<comment type="similarity">
    <text evidence="2 6">Belongs to the fascin family.</text>
</comment>
<dbReference type="FunFam" id="2.80.10.50:FF:000015">
    <property type="entry name" value="Fascin"/>
    <property type="match status" value="1"/>
</dbReference>
<dbReference type="Proteomes" id="UP000823561">
    <property type="component" value="Chromosome 7"/>
</dbReference>
<dbReference type="GO" id="GO:0007163">
    <property type="term" value="P:establishment or maintenance of cell polarity"/>
    <property type="evidence" value="ECO:0007669"/>
    <property type="project" value="TreeGrafter"/>
</dbReference>
<sequence length="439" mass="48561">MAAAGTDPLEIRLGLISSGGKYLTAESFGFTVNASASSMKRKQIWTLEQADGGAVKARRAWSSTVTWDATWRPTSLRQRDPRTARARVGGRFSSAARRRWELVSCGPAPRPLPGRDRGPHLVLRAERLAGREVDRALRHAPAAWRRRFVHLWRGEKLADGEDLPWGWTPARFVFLERRYHLQTADNRFLSNGSSWSDHSANRGLQLEFRAGKVVFRDSAGRYLSPAGPTGTLRAGKSARVGKDELFVLERSHAQVLLRASNDRNVSMRQGVDLSANQDEESDQEVFQLEMSKEEAGLCAFRTVRGTYWNHTHSGQLQSNASLKSASCFFHLEWEGSKVTLKASNGKYINARKNGQLSASADTPGESEQFTVRLINRPLIVLRGEHGFIGARKADSATLDSNRASCDVYQLQHKGGAYSLKGEKALAGTREGRGFADSGP</sequence>
<evidence type="ECO:0000256" key="2">
    <source>
        <dbReference type="ARBA" id="ARBA00007415"/>
    </source>
</evidence>
<gene>
    <name evidence="8" type="ORF">AALO_G00089780</name>
</gene>
<dbReference type="Pfam" id="PF06268">
    <property type="entry name" value="Fascin"/>
    <property type="match status" value="2"/>
</dbReference>
<dbReference type="GO" id="GO:0016477">
    <property type="term" value="P:cell migration"/>
    <property type="evidence" value="ECO:0007669"/>
    <property type="project" value="TreeGrafter"/>
</dbReference>
<dbReference type="InterPro" id="IPR022768">
    <property type="entry name" value="Fascin-like_dom"/>
</dbReference>
<keyword evidence="9" id="KW-1185">Reference proteome</keyword>
<dbReference type="EMBL" id="JADWDJ010000007">
    <property type="protein sequence ID" value="KAG5277647.1"/>
    <property type="molecule type" value="Genomic_DNA"/>
</dbReference>
<dbReference type="GO" id="GO:0031253">
    <property type="term" value="C:cell projection membrane"/>
    <property type="evidence" value="ECO:0007669"/>
    <property type="project" value="TreeGrafter"/>
</dbReference>
<feature type="domain" description="Fascin-like" evidence="7">
    <location>
        <begin position="261"/>
        <end position="371"/>
    </location>
</feature>
<feature type="domain" description="Fascin-like" evidence="7">
    <location>
        <begin position="173"/>
        <end position="247"/>
    </location>
</feature>
<dbReference type="GO" id="GO:0015629">
    <property type="term" value="C:actin cytoskeleton"/>
    <property type="evidence" value="ECO:0007669"/>
    <property type="project" value="TreeGrafter"/>
</dbReference>
<dbReference type="AlphaFoldDB" id="A0AAV6GVI9"/>
<dbReference type="PANTHER" id="PTHR10551">
    <property type="entry name" value="FASCIN"/>
    <property type="match status" value="1"/>
</dbReference>
<evidence type="ECO:0000256" key="6">
    <source>
        <dbReference type="PIRNR" id="PIRNR005682"/>
    </source>
</evidence>
<keyword evidence="5 6" id="KW-0206">Cytoskeleton</keyword>
<evidence type="ECO:0000256" key="3">
    <source>
        <dbReference type="ARBA" id="ARBA00022490"/>
    </source>
</evidence>
<dbReference type="GO" id="GO:0051015">
    <property type="term" value="F:actin filament binding"/>
    <property type="evidence" value="ECO:0007669"/>
    <property type="project" value="InterPro"/>
</dbReference>
<dbReference type="PIRSF" id="PIRSF005682">
    <property type="entry name" value="Fascin"/>
    <property type="match status" value="1"/>
</dbReference>
<evidence type="ECO:0000256" key="5">
    <source>
        <dbReference type="ARBA" id="ARBA00023212"/>
    </source>
</evidence>
<dbReference type="GO" id="GO:0005737">
    <property type="term" value="C:cytoplasm"/>
    <property type="evidence" value="ECO:0007669"/>
    <property type="project" value="TreeGrafter"/>
</dbReference>
<dbReference type="InterPro" id="IPR008999">
    <property type="entry name" value="Actin-crosslinking"/>
</dbReference>
<reference evidence="8" key="1">
    <citation type="submission" date="2020-10" db="EMBL/GenBank/DDBJ databases">
        <title>Chromosome-scale genome assembly of the Allis shad, Alosa alosa.</title>
        <authorList>
            <person name="Margot Z."/>
            <person name="Christophe K."/>
            <person name="Cabau C."/>
            <person name="Louis A."/>
            <person name="Berthelot C."/>
            <person name="Parey E."/>
            <person name="Roest Crollius H."/>
            <person name="Montfort J."/>
            <person name="Robinson-Rechavi M."/>
            <person name="Bucao C."/>
            <person name="Bouchez O."/>
            <person name="Gislard M."/>
            <person name="Lluch J."/>
            <person name="Milhes M."/>
            <person name="Lampietro C."/>
            <person name="Lopez Roques C."/>
            <person name="Donnadieu C."/>
            <person name="Braasch I."/>
            <person name="Desvignes T."/>
            <person name="Postlethwait J."/>
            <person name="Bobe J."/>
            <person name="Guiguen Y."/>
        </authorList>
    </citation>
    <scope>NUCLEOTIDE SEQUENCE</scope>
    <source>
        <strain evidence="8">M-15738</strain>
        <tissue evidence="8">Blood</tissue>
    </source>
</reference>
<dbReference type="PANTHER" id="PTHR10551:SF39">
    <property type="entry name" value="FASCIN"/>
    <property type="match status" value="1"/>
</dbReference>
<dbReference type="Gene3D" id="2.80.10.50">
    <property type="match status" value="4"/>
</dbReference>
<comment type="caution">
    <text evidence="8">The sequence shown here is derived from an EMBL/GenBank/DDBJ whole genome shotgun (WGS) entry which is preliminary data.</text>
</comment>
<protein>
    <recommendedName>
        <fullName evidence="6">Fascin</fullName>
    </recommendedName>
</protein>
<dbReference type="SUPFAM" id="SSF50405">
    <property type="entry name" value="Actin-crosslinking proteins"/>
    <property type="match status" value="2"/>
</dbReference>
<evidence type="ECO:0000256" key="1">
    <source>
        <dbReference type="ARBA" id="ARBA00004245"/>
    </source>
</evidence>
<accession>A0AAV6GVI9</accession>
<evidence type="ECO:0000259" key="7">
    <source>
        <dbReference type="Pfam" id="PF06268"/>
    </source>
</evidence>
<evidence type="ECO:0000313" key="8">
    <source>
        <dbReference type="EMBL" id="KAG5277647.1"/>
    </source>
</evidence>
<keyword evidence="3 6" id="KW-0963">Cytoplasm</keyword>
<dbReference type="GO" id="GO:0030674">
    <property type="term" value="F:protein-macromolecule adaptor activity"/>
    <property type="evidence" value="ECO:0007669"/>
    <property type="project" value="InterPro"/>
</dbReference>
<proteinExistence type="inferred from homology"/>
<dbReference type="GO" id="GO:0030426">
    <property type="term" value="C:growth cone"/>
    <property type="evidence" value="ECO:0007669"/>
    <property type="project" value="TreeGrafter"/>
</dbReference>
<dbReference type="GO" id="GO:0001726">
    <property type="term" value="C:ruffle"/>
    <property type="evidence" value="ECO:0007669"/>
    <property type="project" value="TreeGrafter"/>
</dbReference>
<dbReference type="InterPro" id="IPR010431">
    <property type="entry name" value="Fascin"/>
</dbReference>